<dbReference type="AlphaFoldDB" id="A0A2J8I447"/>
<reference evidence="2 3" key="1">
    <citation type="submission" date="2018-01" db="EMBL/GenBank/DDBJ databases">
        <title>Draft genome sequences of six Vibrio diazotrophicus strains isolated from deep-sea sediments of the Baltic Sea.</title>
        <authorList>
            <person name="Castillo D."/>
            <person name="Vandieken V."/>
            <person name="Chiang O."/>
            <person name="Middelboe M."/>
        </authorList>
    </citation>
    <scope>NUCLEOTIDE SEQUENCE [LARGE SCALE GENOMIC DNA]</scope>
    <source>
        <strain evidence="2 3">60.27F</strain>
    </source>
</reference>
<feature type="transmembrane region" description="Helical" evidence="1">
    <location>
        <begin position="95"/>
        <end position="115"/>
    </location>
</feature>
<accession>A0A2J8I447</accession>
<feature type="transmembrane region" description="Helical" evidence="1">
    <location>
        <begin position="37"/>
        <end position="53"/>
    </location>
</feature>
<organism evidence="2 3">
    <name type="scientific">Vibrio diazotrophicus</name>
    <dbReference type="NCBI Taxonomy" id="685"/>
    <lineage>
        <taxon>Bacteria</taxon>
        <taxon>Pseudomonadati</taxon>
        <taxon>Pseudomonadota</taxon>
        <taxon>Gammaproteobacteria</taxon>
        <taxon>Vibrionales</taxon>
        <taxon>Vibrionaceae</taxon>
        <taxon>Vibrio</taxon>
    </lineage>
</organism>
<gene>
    <name evidence="2" type="ORF">C1N32_07850</name>
</gene>
<dbReference type="Proteomes" id="UP000236449">
    <property type="component" value="Unassembled WGS sequence"/>
</dbReference>
<evidence type="ECO:0000313" key="3">
    <source>
        <dbReference type="Proteomes" id="UP000236449"/>
    </source>
</evidence>
<feature type="transmembrane region" description="Helical" evidence="1">
    <location>
        <begin position="7"/>
        <end position="25"/>
    </location>
</feature>
<dbReference type="EMBL" id="POSK01000004">
    <property type="protein sequence ID" value="PNI05289.1"/>
    <property type="molecule type" value="Genomic_DNA"/>
</dbReference>
<evidence type="ECO:0000256" key="1">
    <source>
        <dbReference type="SAM" id="Phobius"/>
    </source>
</evidence>
<protein>
    <recommendedName>
        <fullName evidence="4">DUF3899 domain-containing protein</fullName>
    </recommendedName>
</protein>
<name>A0A2J8I447_VIBDI</name>
<dbReference type="RefSeq" id="WP_102965944.1">
    <property type="nucleotide sequence ID" value="NZ_POSK01000004.1"/>
</dbReference>
<evidence type="ECO:0008006" key="4">
    <source>
        <dbReference type="Google" id="ProtNLM"/>
    </source>
</evidence>
<dbReference type="OrthoDB" id="5829999at2"/>
<proteinExistence type="predicted"/>
<keyword evidence="1" id="KW-0472">Membrane</keyword>
<sequence>MVKLIKHVILINALAMLTVFVLSHYVEQFKTTRFEDFLFYVVVVIWIFAKLLWTGGMHSKNTRIDDAKTDSVYSMVKVHNFEQEEKQHYRQNYQAGFVLFIAGLPALIIALAMHFL</sequence>
<comment type="caution">
    <text evidence="2">The sequence shown here is derived from an EMBL/GenBank/DDBJ whole genome shotgun (WGS) entry which is preliminary data.</text>
</comment>
<keyword evidence="1" id="KW-0812">Transmembrane</keyword>
<evidence type="ECO:0000313" key="2">
    <source>
        <dbReference type="EMBL" id="PNI05289.1"/>
    </source>
</evidence>
<keyword evidence="1" id="KW-1133">Transmembrane helix</keyword>